<accession>A0A1E4T5Q9</accession>
<feature type="region of interest" description="Disordered" evidence="1">
    <location>
        <begin position="194"/>
        <end position="222"/>
    </location>
</feature>
<evidence type="ECO:0000256" key="1">
    <source>
        <dbReference type="SAM" id="MobiDB-lite"/>
    </source>
</evidence>
<evidence type="ECO:0000313" key="3">
    <source>
        <dbReference type="Proteomes" id="UP000094801"/>
    </source>
</evidence>
<name>A0A1E4T5Q9_9ASCO</name>
<proteinExistence type="predicted"/>
<keyword evidence="3" id="KW-1185">Reference proteome</keyword>
<dbReference type="EMBL" id="KV453848">
    <property type="protein sequence ID" value="ODV87097.1"/>
    <property type="molecule type" value="Genomic_DNA"/>
</dbReference>
<reference evidence="3" key="1">
    <citation type="submission" date="2016-04" db="EMBL/GenBank/DDBJ databases">
        <title>Comparative genomics of biotechnologically important yeasts.</title>
        <authorList>
            <consortium name="DOE Joint Genome Institute"/>
            <person name="Riley R."/>
            <person name="Haridas S."/>
            <person name="Wolfe K.H."/>
            <person name="Lopes M.R."/>
            <person name="Hittinger C.T."/>
            <person name="Goker M."/>
            <person name="Salamov A."/>
            <person name="Wisecaver J."/>
            <person name="Long T.M."/>
            <person name="Aerts A.L."/>
            <person name="Barry K."/>
            <person name="Choi C."/>
            <person name="Clum A."/>
            <person name="Coughlan A.Y."/>
            <person name="Deshpande S."/>
            <person name="Douglass A.P."/>
            <person name="Hanson S.J."/>
            <person name="Klenk H.-P."/>
            <person name="Labutti K."/>
            <person name="Lapidus A."/>
            <person name="Lindquist E."/>
            <person name="Lipzen A."/>
            <person name="Meier-Kolthoff J.P."/>
            <person name="Ohm R.A."/>
            <person name="Otillar R.P."/>
            <person name="Pangilinan J."/>
            <person name="Peng Y."/>
            <person name="Rokas A."/>
            <person name="Rosa C.A."/>
            <person name="Scheuner C."/>
            <person name="Sibirny A.A."/>
            <person name="Slot J.C."/>
            <person name="Stielow J.B."/>
            <person name="Sun H."/>
            <person name="Kurtzman C.P."/>
            <person name="Blackwell M."/>
            <person name="Grigoriev I.V."/>
            <person name="Jeffries T.W."/>
        </authorList>
    </citation>
    <scope>NUCLEOTIDE SEQUENCE [LARGE SCALE GENOMIC DNA]</scope>
    <source>
        <strain evidence="3">NRRL YB-2248</strain>
    </source>
</reference>
<evidence type="ECO:0000313" key="2">
    <source>
        <dbReference type="EMBL" id="ODV87097.1"/>
    </source>
</evidence>
<sequence>MFPKIELDLDEAGTSSVEEQKLVDDYNPNYEKMETFGYGRDLQMYENLMTVQKRFQDRNIPKRSWMPLFLKYHVTARLCYDAKDSKNWNELMIKLFENYDFDTKEDEIRFLVHTFVMDTGHTVEKQLYSWVNFGREHHTLPLLFDAQRKRYTRFLKGHMIDKSVIDSSTKLENYDDLIEHITLYVPERPNYPVKSRIDHKNSSTSNEVDPGHHSKTLGFYHG</sequence>
<organism evidence="2 3">
    <name type="scientific">[Candida] arabinofermentans NRRL YB-2248</name>
    <dbReference type="NCBI Taxonomy" id="983967"/>
    <lineage>
        <taxon>Eukaryota</taxon>
        <taxon>Fungi</taxon>
        <taxon>Dikarya</taxon>
        <taxon>Ascomycota</taxon>
        <taxon>Saccharomycotina</taxon>
        <taxon>Pichiomycetes</taxon>
        <taxon>Pichiales</taxon>
        <taxon>Pichiaceae</taxon>
        <taxon>Ogataea</taxon>
        <taxon>Ogataea/Candida clade</taxon>
    </lineage>
</organism>
<dbReference type="Proteomes" id="UP000094801">
    <property type="component" value="Unassembled WGS sequence"/>
</dbReference>
<dbReference type="AlphaFoldDB" id="A0A1E4T5Q9"/>
<protein>
    <submittedName>
        <fullName evidence="2">Uncharacterized protein</fullName>
    </submittedName>
</protein>
<gene>
    <name evidence="2" type="ORF">CANARDRAFT_21069</name>
</gene>